<dbReference type="InterPro" id="IPR028624">
    <property type="entry name" value="Tscrpt_elong_fac_GreA/B"/>
</dbReference>
<evidence type="ECO:0000256" key="2">
    <source>
        <dbReference type="ARBA" id="ARBA00013729"/>
    </source>
</evidence>
<dbReference type="InterPro" id="IPR001437">
    <property type="entry name" value="Tscrpt_elong_fac_GreA/B_C"/>
</dbReference>
<feature type="domain" description="Transcription elongation factor GreA/GreB N-terminal" evidence="11">
    <location>
        <begin position="4"/>
        <end position="73"/>
    </location>
</feature>
<dbReference type="GO" id="GO:0032784">
    <property type="term" value="P:regulation of DNA-templated transcription elongation"/>
    <property type="evidence" value="ECO:0007669"/>
    <property type="project" value="UniProtKB-UniRule"/>
</dbReference>
<organism evidence="12 13">
    <name type="scientific">Syntrophorhabdus aromaticivorans</name>
    <dbReference type="NCBI Taxonomy" id="328301"/>
    <lineage>
        <taxon>Bacteria</taxon>
        <taxon>Pseudomonadati</taxon>
        <taxon>Thermodesulfobacteriota</taxon>
        <taxon>Syntrophorhabdia</taxon>
        <taxon>Syntrophorhabdales</taxon>
        <taxon>Syntrophorhabdaceae</taxon>
        <taxon>Syntrophorhabdus</taxon>
    </lineage>
</organism>
<keyword evidence="12" id="KW-0648">Protein biosynthesis</keyword>
<dbReference type="Pfam" id="PF01272">
    <property type="entry name" value="GreA_GreB"/>
    <property type="match status" value="1"/>
</dbReference>
<dbReference type="Gene3D" id="3.10.50.30">
    <property type="entry name" value="Transcription elongation factor, GreA/GreB, C-terminal domain"/>
    <property type="match status" value="1"/>
</dbReference>
<dbReference type="GO" id="GO:0003746">
    <property type="term" value="F:translation elongation factor activity"/>
    <property type="evidence" value="ECO:0007669"/>
    <property type="project" value="UniProtKB-KW"/>
</dbReference>
<dbReference type="GO" id="GO:0006354">
    <property type="term" value="P:DNA-templated transcription elongation"/>
    <property type="evidence" value="ECO:0007669"/>
    <property type="project" value="TreeGrafter"/>
</dbReference>
<feature type="coiled-coil region" evidence="8">
    <location>
        <begin position="47"/>
        <end position="74"/>
    </location>
</feature>
<evidence type="ECO:0000256" key="8">
    <source>
        <dbReference type="HAMAP-Rule" id="MF_00105"/>
    </source>
</evidence>
<accession>A0A351U1H4</accession>
<dbReference type="InterPro" id="IPR006359">
    <property type="entry name" value="Tscrpt_elong_fac_GreA"/>
</dbReference>
<evidence type="ECO:0000259" key="10">
    <source>
        <dbReference type="Pfam" id="PF01272"/>
    </source>
</evidence>
<evidence type="ECO:0000256" key="6">
    <source>
        <dbReference type="ARBA" id="ARBA00024916"/>
    </source>
</evidence>
<feature type="domain" description="Transcription elongation factor GreA/GreB C-terminal" evidence="10">
    <location>
        <begin position="82"/>
        <end position="154"/>
    </location>
</feature>
<evidence type="ECO:0000259" key="11">
    <source>
        <dbReference type="Pfam" id="PF03449"/>
    </source>
</evidence>
<dbReference type="GO" id="GO:0003677">
    <property type="term" value="F:DNA binding"/>
    <property type="evidence" value="ECO:0007669"/>
    <property type="project" value="UniProtKB-UniRule"/>
</dbReference>
<proteinExistence type="inferred from homology"/>
<dbReference type="Gene3D" id="1.10.287.180">
    <property type="entry name" value="Transcription elongation factor, GreA/GreB, N-terminal domain"/>
    <property type="match status" value="1"/>
</dbReference>
<dbReference type="InterPro" id="IPR023459">
    <property type="entry name" value="Tscrpt_elong_fac_GreA/B_fam"/>
</dbReference>
<gene>
    <name evidence="8 12" type="primary">greA</name>
    <name evidence="12" type="ORF">GXY80_14580</name>
</gene>
<keyword evidence="12" id="KW-0251">Elongation factor</keyword>
<dbReference type="PANTHER" id="PTHR30437">
    <property type="entry name" value="TRANSCRIPTION ELONGATION FACTOR GREA"/>
    <property type="match status" value="1"/>
</dbReference>
<dbReference type="NCBIfam" id="TIGR01462">
    <property type="entry name" value="greA"/>
    <property type="match status" value="1"/>
</dbReference>
<keyword evidence="4 8" id="KW-0238">DNA-binding</keyword>
<dbReference type="Pfam" id="PF03449">
    <property type="entry name" value="GreA_GreB_N"/>
    <property type="match status" value="1"/>
</dbReference>
<dbReference type="NCBIfam" id="NF001261">
    <property type="entry name" value="PRK00226.1-2"/>
    <property type="match status" value="1"/>
</dbReference>
<dbReference type="Proteomes" id="UP000777265">
    <property type="component" value="Unassembled WGS sequence"/>
</dbReference>
<evidence type="ECO:0000313" key="13">
    <source>
        <dbReference type="Proteomes" id="UP000777265"/>
    </source>
</evidence>
<keyword evidence="8" id="KW-0175">Coiled coil</keyword>
<comment type="similarity">
    <text evidence="1 8 9">Belongs to the GreA/GreB family.</text>
</comment>
<evidence type="ECO:0000256" key="4">
    <source>
        <dbReference type="ARBA" id="ARBA00023125"/>
    </source>
</evidence>
<protein>
    <recommendedName>
        <fullName evidence="2 8">Transcription elongation factor GreA</fullName>
    </recommendedName>
    <alternativeName>
        <fullName evidence="7 8">Transcript cleavage factor GreA</fullName>
    </alternativeName>
</protein>
<sequence>MKFPITREGYDNLKKDHEYLLNTKRPAILKAIEEARAHGDLSENAEYDAAREEFQFLQKRVAEIEEMLKNSEIVDVKKGDGKNVSFGCSIALKNLDTDEEVAYTLVGPYESDIQKGRISLSSPLGRALMGKSVGDEVSFSAPGGERTYEIVGVE</sequence>
<evidence type="ECO:0000256" key="7">
    <source>
        <dbReference type="ARBA" id="ARBA00030776"/>
    </source>
</evidence>
<dbReference type="SUPFAM" id="SSF54534">
    <property type="entry name" value="FKBP-like"/>
    <property type="match status" value="1"/>
</dbReference>
<keyword evidence="5 8" id="KW-0804">Transcription</keyword>
<keyword evidence="3 8" id="KW-0805">Transcription regulation</keyword>
<dbReference type="GO" id="GO:0070063">
    <property type="term" value="F:RNA polymerase binding"/>
    <property type="evidence" value="ECO:0007669"/>
    <property type="project" value="InterPro"/>
</dbReference>
<dbReference type="FunFam" id="3.10.50.30:FF:000001">
    <property type="entry name" value="Transcription elongation factor GreA"/>
    <property type="match status" value="1"/>
</dbReference>
<dbReference type="PANTHER" id="PTHR30437:SF4">
    <property type="entry name" value="TRANSCRIPTION ELONGATION FACTOR GREA"/>
    <property type="match status" value="1"/>
</dbReference>
<evidence type="ECO:0000256" key="5">
    <source>
        <dbReference type="ARBA" id="ARBA00023163"/>
    </source>
</evidence>
<dbReference type="InterPro" id="IPR022691">
    <property type="entry name" value="Tscrpt_elong_fac_GreA/B_N"/>
</dbReference>
<comment type="caution">
    <text evidence="12">The sequence shown here is derived from an EMBL/GenBank/DDBJ whole genome shotgun (WGS) entry which is preliminary data.</text>
</comment>
<dbReference type="EMBL" id="JAAYEE010000283">
    <property type="protein sequence ID" value="NLW36682.1"/>
    <property type="molecule type" value="Genomic_DNA"/>
</dbReference>
<name>A0A351U1H4_9BACT</name>
<dbReference type="HAMAP" id="MF_00105">
    <property type="entry name" value="GreA_GreB"/>
    <property type="match status" value="1"/>
</dbReference>
<evidence type="ECO:0000256" key="1">
    <source>
        <dbReference type="ARBA" id="ARBA00008213"/>
    </source>
</evidence>
<dbReference type="InterPro" id="IPR036953">
    <property type="entry name" value="GreA/GreB_C_sf"/>
</dbReference>
<dbReference type="SUPFAM" id="SSF46557">
    <property type="entry name" value="GreA transcript cleavage protein, N-terminal domain"/>
    <property type="match status" value="1"/>
</dbReference>
<dbReference type="AlphaFoldDB" id="A0A351U1H4"/>
<dbReference type="InterPro" id="IPR036805">
    <property type="entry name" value="Tscrpt_elong_fac_GreA/B_N_sf"/>
</dbReference>
<evidence type="ECO:0000256" key="9">
    <source>
        <dbReference type="RuleBase" id="RU000556"/>
    </source>
</evidence>
<reference evidence="12" key="2">
    <citation type="submission" date="2020-01" db="EMBL/GenBank/DDBJ databases">
        <authorList>
            <person name="Campanaro S."/>
        </authorList>
    </citation>
    <scope>NUCLEOTIDE SEQUENCE</scope>
    <source>
        <strain evidence="12">AS06rmzACSIP_7</strain>
    </source>
</reference>
<dbReference type="PIRSF" id="PIRSF006092">
    <property type="entry name" value="GreA_GreB"/>
    <property type="match status" value="1"/>
</dbReference>
<dbReference type="FunFam" id="1.10.287.180:FF:000001">
    <property type="entry name" value="Transcription elongation factor GreA"/>
    <property type="match status" value="1"/>
</dbReference>
<dbReference type="NCBIfam" id="NF001263">
    <property type="entry name" value="PRK00226.1-4"/>
    <property type="match status" value="1"/>
</dbReference>
<dbReference type="STRING" id="909663.GCA_000512235_03045"/>
<comment type="function">
    <text evidence="6 8 9">Necessary for efficient RNA polymerase transcription elongation past template-encoded arresting sites. The arresting sites in DNA have the property of trapping a certain fraction of elongating RNA polymerases that pass through, resulting in locked ternary complexes. Cleavage of the nascent transcript by cleavage factors such as GreA or GreB allows the resumption of elongation from the new 3'terminus. GreA releases sequences of 2 to 3 nucleotides.</text>
</comment>
<evidence type="ECO:0000256" key="3">
    <source>
        <dbReference type="ARBA" id="ARBA00023015"/>
    </source>
</evidence>
<reference evidence="12" key="1">
    <citation type="journal article" date="2020" name="Biotechnol. Biofuels">
        <title>New insights from the biogas microbiome by comprehensive genome-resolved metagenomics of nearly 1600 species originating from multiple anaerobic digesters.</title>
        <authorList>
            <person name="Campanaro S."/>
            <person name="Treu L."/>
            <person name="Rodriguez-R L.M."/>
            <person name="Kovalovszki A."/>
            <person name="Ziels R.M."/>
            <person name="Maus I."/>
            <person name="Zhu X."/>
            <person name="Kougias P.G."/>
            <person name="Basile A."/>
            <person name="Luo G."/>
            <person name="Schluter A."/>
            <person name="Konstantinidis K.T."/>
            <person name="Angelidaki I."/>
        </authorList>
    </citation>
    <scope>NUCLEOTIDE SEQUENCE</scope>
    <source>
        <strain evidence="12">AS06rmzACSIP_7</strain>
    </source>
</reference>
<evidence type="ECO:0000313" key="12">
    <source>
        <dbReference type="EMBL" id="NLW36682.1"/>
    </source>
</evidence>